<feature type="compositionally biased region" description="Basic residues" evidence="1">
    <location>
        <begin position="335"/>
        <end position="347"/>
    </location>
</feature>
<feature type="compositionally biased region" description="Basic and acidic residues" evidence="1">
    <location>
        <begin position="155"/>
        <end position="164"/>
    </location>
</feature>
<feature type="region of interest" description="Disordered" evidence="1">
    <location>
        <begin position="155"/>
        <end position="175"/>
    </location>
</feature>
<feature type="region of interest" description="Disordered" evidence="1">
    <location>
        <begin position="1"/>
        <end position="20"/>
    </location>
</feature>
<feature type="compositionally biased region" description="Acidic residues" evidence="1">
    <location>
        <begin position="489"/>
        <end position="501"/>
    </location>
</feature>
<dbReference type="InterPro" id="IPR055936">
    <property type="entry name" value="DUF7514"/>
</dbReference>
<dbReference type="Proteomes" id="UP000327013">
    <property type="component" value="Unassembled WGS sequence"/>
</dbReference>
<accession>A0A5N6KT04</accession>
<feature type="compositionally biased region" description="Polar residues" evidence="1">
    <location>
        <begin position="571"/>
        <end position="585"/>
    </location>
</feature>
<feature type="compositionally biased region" description="Basic and acidic residues" evidence="1">
    <location>
        <begin position="294"/>
        <end position="307"/>
    </location>
</feature>
<feature type="compositionally biased region" description="Basic and acidic residues" evidence="1">
    <location>
        <begin position="1"/>
        <end position="10"/>
    </location>
</feature>
<reference evidence="3 4" key="1">
    <citation type="submission" date="2019-06" db="EMBL/GenBank/DDBJ databases">
        <title>A chromosomal-level reference genome of Carpinus fangiana (Coryloideae, Betulaceae).</title>
        <authorList>
            <person name="Yang X."/>
            <person name="Wang Z."/>
            <person name="Zhang L."/>
            <person name="Hao G."/>
            <person name="Liu J."/>
            <person name="Yang Y."/>
        </authorList>
    </citation>
    <scope>NUCLEOTIDE SEQUENCE [LARGE SCALE GENOMIC DNA]</scope>
    <source>
        <strain evidence="3">Cfa_2016G</strain>
        <tissue evidence="3">Leaf</tissue>
    </source>
</reference>
<gene>
    <name evidence="3" type="ORF">FH972_022700</name>
</gene>
<organism evidence="3 4">
    <name type="scientific">Carpinus fangiana</name>
    <dbReference type="NCBI Taxonomy" id="176857"/>
    <lineage>
        <taxon>Eukaryota</taxon>
        <taxon>Viridiplantae</taxon>
        <taxon>Streptophyta</taxon>
        <taxon>Embryophyta</taxon>
        <taxon>Tracheophyta</taxon>
        <taxon>Spermatophyta</taxon>
        <taxon>Magnoliopsida</taxon>
        <taxon>eudicotyledons</taxon>
        <taxon>Gunneridae</taxon>
        <taxon>Pentapetalae</taxon>
        <taxon>rosids</taxon>
        <taxon>fabids</taxon>
        <taxon>Fagales</taxon>
        <taxon>Betulaceae</taxon>
        <taxon>Carpinus</taxon>
    </lineage>
</organism>
<protein>
    <recommendedName>
        <fullName evidence="2">DUF7514 domain-containing protein</fullName>
    </recommendedName>
</protein>
<feature type="compositionally biased region" description="Basic and acidic residues" evidence="1">
    <location>
        <begin position="478"/>
        <end position="488"/>
    </location>
</feature>
<dbReference type="PANTHER" id="PTHR39611:SF2">
    <property type="entry name" value="HYDROXYPROLINE-RICH GLYCOPROTEIN DZ-HRGP"/>
    <property type="match status" value="1"/>
</dbReference>
<evidence type="ECO:0000256" key="1">
    <source>
        <dbReference type="SAM" id="MobiDB-lite"/>
    </source>
</evidence>
<evidence type="ECO:0000313" key="3">
    <source>
        <dbReference type="EMBL" id="KAB8343107.1"/>
    </source>
</evidence>
<dbReference type="AlphaFoldDB" id="A0A5N6KT04"/>
<feature type="region of interest" description="Disordered" evidence="1">
    <location>
        <begin position="203"/>
        <end position="223"/>
    </location>
</feature>
<feature type="domain" description="DUF7514" evidence="2">
    <location>
        <begin position="20"/>
        <end position="182"/>
    </location>
</feature>
<feature type="compositionally biased region" description="Basic and acidic residues" evidence="1">
    <location>
        <begin position="629"/>
        <end position="640"/>
    </location>
</feature>
<feature type="compositionally biased region" description="Low complexity" evidence="1">
    <location>
        <begin position="390"/>
        <end position="403"/>
    </location>
</feature>
<feature type="region of interest" description="Disordered" evidence="1">
    <location>
        <begin position="283"/>
        <end position="708"/>
    </location>
</feature>
<feature type="compositionally biased region" description="Low complexity" evidence="1">
    <location>
        <begin position="669"/>
        <end position="678"/>
    </location>
</feature>
<feature type="compositionally biased region" description="Basic and acidic residues" evidence="1">
    <location>
        <begin position="558"/>
        <end position="567"/>
    </location>
</feature>
<dbReference type="Pfam" id="PF24355">
    <property type="entry name" value="DUF7514"/>
    <property type="match status" value="1"/>
</dbReference>
<dbReference type="OrthoDB" id="5420895at2759"/>
<evidence type="ECO:0000313" key="4">
    <source>
        <dbReference type="Proteomes" id="UP000327013"/>
    </source>
</evidence>
<feature type="compositionally biased region" description="Basic and acidic residues" evidence="1">
    <location>
        <begin position="374"/>
        <end position="384"/>
    </location>
</feature>
<keyword evidence="4" id="KW-1185">Reference proteome</keyword>
<dbReference type="PANTHER" id="PTHR39611">
    <property type="entry name" value="HYDROXYPROLINE-RICH GLYCOPROTEIN DZ-HRGP-RELATED"/>
    <property type="match status" value="1"/>
</dbReference>
<name>A0A5N6KT04_9ROSI</name>
<feature type="compositionally biased region" description="Polar residues" evidence="1">
    <location>
        <begin position="212"/>
        <end position="221"/>
    </location>
</feature>
<comment type="caution">
    <text evidence="3">The sequence shown here is derived from an EMBL/GenBank/DDBJ whole genome shotgun (WGS) entry which is preliminary data.</text>
</comment>
<proteinExistence type="predicted"/>
<sequence length="708" mass="77958">MAEAAEKPADTEPSPGAHWGYLFQPDNRPTDKLDRLLQGIAACISTEMHSYGSPDLNPAQLASFYRRVGGQYDPLFLDMPPQSIAYIYQSLGCLHSLQPDPAAEDGPYAAPSIPALKPTGFVTWQTIQLLLGPEEHVPFIQNALRAFDVIDPKDGEPFPKELPRDAFPSRPDPKMVQWHEGVSSRLRAEAQKEVEMSTTLDVHKHNHDSRPHSGNTPTTGGSLALKHDSEERAAAASYFSNPFNKNREGRPGVVRTFTNAPRRVMQGGRAVAATTGRTIKNIVDPHLWSGDSGGHGDRDRSSREREHERRRRSVPAEDSDLGNMSPPHERDLSRRHNVAHPHPRSRSPGRVPLRNPRDDRRPNPQSRAYSAKPSPRDASRDGKLPRRRPSGSPGSSSDTSPGRNSRRRDPTSPRAPRPHARRHRSQDAPASPRDYFEDWQRPRPHHYQAGPGVSWQPVPAGNPAHRPNSHRIPMRGGPEIRRNDASYHDDDDETDSTDAELTEYRRPQQSPHLAAKPHLFPSTSPPMAAKVGHVRGVSGSSAHSPENYLARPSPSEYRPIDERDKTVRFAPSNTFPLSHAKSTSPHGRPHFGQESSPVSPERPIEAPGYPVRRGSAPSMSPGSTDPAAQDDRFDYRDAARPRAATGAPPLLYGEVQPGSSGSGSGGNGHASSSRSPGRGPRKVTSVEGVKGRRYAHEMSWPGGRRMNE</sequence>
<dbReference type="EMBL" id="VIBQ01000012">
    <property type="protein sequence ID" value="KAB8343107.1"/>
    <property type="molecule type" value="Genomic_DNA"/>
</dbReference>
<evidence type="ECO:0000259" key="2">
    <source>
        <dbReference type="Pfam" id="PF24355"/>
    </source>
</evidence>